<dbReference type="PROSITE" id="PS50893">
    <property type="entry name" value="ABC_TRANSPORTER_2"/>
    <property type="match status" value="2"/>
</dbReference>
<gene>
    <name evidence="10" type="ORF">JL111_19635</name>
</gene>
<name>A0ABS1SAB7_9RHOB</name>
<proteinExistence type="predicted"/>
<evidence type="ECO:0000256" key="4">
    <source>
        <dbReference type="ARBA" id="ARBA00022737"/>
    </source>
</evidence>
<dbReference type="InterPro" id="IPR017871">
    <property type="entry name" value="ABC_transporter-like_CS"/>
</dbReference>
<dbReference type="CDD" id="cd03215">
    <property type="entry name" value="ABC_Carb_Monos_II"/>
    <property type="match status" value="1"/>
</dbReference>
<keyword evidence="2" id="KW-1003">Cell membrane</keyword>
<dbReference type="PANTHER" id="PTHR43790">
    <property type="entry name" value="CARBOHYDRATE TRANSPORT ATP-BINDING PROTEIN MG119-RELATED"/>
    <property type="match status" value="1"/>
</dbReference>
<dbReference type="Gene3D" id="3.40.50.300">
    <property type="entry name" value="P-loop containing nucleotide triphosphate hydrolases"/>
    <property type="match status" value="2"/>
</dbReference>
<dbReference type="PROSITE" id="PS00211">
    <property type="entry name" value="ABC_TRANSPORTER_1"/>
    <property type="match status" value="1"/>
</dbReference>
<keyword evidence="11" id="KW-1185">Reference proteome</keyword>
<keyword evidence="7" id="KW-1278">Translocase</keyword>
<comment type="caution">
    <text evidence="10">The sequence shown here is derived from an EMBL/GenBank/DDBJ whole genome shotgun (WGS) entry which is preliminary data.</text>
</comment>
<evidence type="ECO:0000256" key="2">
    <source>
        <dbReference type="ARBA" id="ARBA00022475"/>
    </source>
</evidence>
<keyword evidence="3" id="KW-0762">Sugar transport</keyword>
<evidence type="ECO:0000313" key="11">
    <source>
        <dbReference type="Proteomes" id="UP000644749"/>
    </source>
</evidence>
<evidence type="ECO:0000256" key="8">
    <source>
        <dbReference type="ARBA" id="ARBA00023136"/>
    </source>
</evidence>
<dbReference type="InterPro" id="IPR003593">
    <property type="entry name" value="AAA+_ATPase"/>
</dbReference>
<dbReference type="RefSeq" id="WP_191313085.1">
    <property type="nucleotide sequence ID" value="NZ_BNCL01000041.1"/>
</dbReference>
<keyword evidence="5" id="KW-0547">Nucleotide-binding</keyword>
<evidence type="ECO:0000313" key="10">
    <source>
        <dbReference type="EMBL" id="MBL3675681.1"/>
    </source>
</evidence>
<accession>A0ABS1SAB7</accession>
<sequence>MTTSASRLSLVGVSKSFPGIRALDNVSFDVRPGEVHGLLGENGAGKSTMLNILSAVLQATQGKIFIDGQHVTPARPADARAAGIAMIHQELQHIPQLSVAQNLFLGRPLTTAGGMLVDRRAQERRAREILAGLDPRIDPRAPIHTLKVAQQQIVEIARALLDDAKVIAMDEPTSSLTPSEFESLAALIARLAAQGKSIIYVSHKMDEVFRVCDRATILRDGRFIDTVDLSQITEDQVIAKMVGRDILHERHVTHARPEVVMQVEDLSDSGLIRNASFALHKGEVLGLAGLVGSGRTELLRLIAGIDSAKSGRVILNGKPVDLRNPRSAIRAGIGLVPEERKKDGIVRERPVSSNIALPCMGRFSRFGLVRRRALHAEATSLMKKMGMRPPDVNRAIGTFSGGNQQKAIIGRWLAADVDILLFDEPTRGIDVGAKSEIYDLIAQLAQAGKSIIVVSSELPEIIRLSDRVMVMREGRISTILNADAISEDAIAANAIPKSQGPLAVAQSIEVLS</sequence>
<evidence type="ECO:0000259" key="9">
    <source>
        <dbReference type="PROSITE" id="PS50893"/>
    </source>
</evidence>
<dbReference type="EMBL" id="JAESHT010000039">
    <property type="protein sequence ID" value="MBL3675681.1"/>
    <property type="molecule type" value="Genomic_DNA"/>
</dbReference>
<keyword evidence="1" id="KW-0813">Transport</keyword>
<organism evidence="10 11">
    <name type="scientific">Paracoccus aerius</name>
    <dbReference type="NCBI Taxonomy" id="1915382"/>
    <lineage>
        <taxon>Bacteria</taxon>
        <taxon>Pseudomonadati</taxon>
        <taxon>Pseudomonadota</taxon>
        <taxon>Alphaproteobacteria</taxon>
        <taxon>Rhodobacterales</taxon>
        <taxon>Paracoccaceae</taxon>
        <taxon>Paracoccus</taxon>
    </lineage>
</organism>
<dbReference type="InterPro" id="IPR003439">
    <property type="entry name" value="ABC_transporter-like_ATP-bd"/>
</dbReference>
<dbReference type="InterPro" id="IPR027417">
    <property type="entry name" value="P-loop_NTPase"/>
</dbReference>
<dbReference type="Proteomes" id="UP000644749">
    <property type="component" value="Unassembled WGS sequence"/>
</dbReference>
<evidence type="ECO:0000256" key="6">
    <source>
        <dbReference type="ARBA" id="ARBA00022840"/>
    </source>
</evidence>
<dbReference type="InterPro" id="IPR050107">
    <property type="entry name" value="ABC_carbohydrate_import_ATPase"/>
</dbReference>
<dbReference type="PANTHER" id="PTHR43790:SF3">
    <property type="entry name" value="D-ALLOSE IMPORT ATP-BINDING PROTEIN ALSA-RELATED"/>
    <property type="match status" value="1"/>
</dbReference>
<feature type="domain" description="ABC transporter" evidence="9">
    <location>
        <begin position="247"/>
        <end position="498"/>
    </location>
</feature>
<keyword evidence="6 10" id="KW-0067">ATP-binding</keyword>
<evidence type="ECO:0000256" key="1">
    <source>
        <dbReference type="ARBA" id="ARBA00022448"/>
    </source>
</evidence>
<protein>
    <submittedName>
        <fullName evidence="10">Sugar ABC transporter ATP-binding protein</fullName>
    </submittedName>
</protein>
<feature type="domain" description="ABC transporter" evidence="9">
    <location>
        <begin position="8"/>
        <end position="245"/>
    </location>
</feature>
<keyword evidence="8" id="KW-0472">Membrane</keyword>
<dbReference type="SUPFAM" id="SSF52540">
    <property type="entry name" value="P-loop containing nucleoside triphosphate hydrolases"/>
    <property type="match status" value="2"/>
</dbReference>
<dbReference type="Pfam" id="PF00005">
    <property type="entry name" value="ABC_tran"/>
    <property type="match status" value="2"/>
</dbReference>
<evidence type="ECO:0000256" key="3">
    <source>
        <dbReference type="ARBA" id="ARBA00022597"/>
    </source>
</evidence>
<dbReference type="GO" id="GO:0005524">
    <property type="term" value="F:ATP binding"/>
    <property type="evidence" value="ECO:0007669"/>
    <property type="project" value="UniProtKB-KW"/>
</dbReference>
<keyword evidence="4" id="KW-0677">Repeat</keyword>
<dbReference type="SMART" id="SM00382">
    <property type="entry name" value="AAA"/>
    <property type="match status" value="2"/>
</dbReference>
<evidence type="ECO:0000256" key="7">
    <source>
        <dbReference type="ARBA" id="ARBA00022967"/>
    </source>
</evidence>
<reference evidence="10 11" key="1">
    <citation type="submission" date="2021-01" db="EMBL/GenBank/DDBJ databases">
        <title>011410 draft genome.</title>
        <authorList>
            <person name="Lang L."/>
        </authorList>
    </citation>
    <scope>NUCLEOTIDE SEQUENCE [LARGE SCALE GENOMIC DNA]</scope>
    <source>
        <strain evidence="10 11">KCTC 42845</strain>
    </source>
</reference>
<dbReference type="CDD" id="cd03216">
    <property type="entry name" value="ABC_Carb_Monos_I"/>
    <property type="match status" value="1"/>
</dbReference>
<evidence type="ECO:0000256" key="5">
    <source>
        <dbReference type="ARBA" id="ARBA00022741"/>
    </source>
</evidence>